<dbReference type="Gene3D" id="1.10.10.10">
    <property type="entry name" value="Winged helix-like DNA-binding domain superfamily/Winged helix DNA-binding domain"/>
    <property type="match status" value="1"/>
</dbReference>
<name>A0AAP6MK77_9GAMM</name>
<dbReference type="Pfam" id="PF13545">
    <property type="entry name" value="HTH_Crp_2"/>
    <property type="match status" value="1"/>
</dbReference>
<reference evidence="6 7" key="1">
    <citation type="submission" date="2023-12" db="EMBL/GenBank/DDBJ databases">
        <title>Whole-genome sequencing of halo(alkali)philic microorganisms from hypersaline lakes.</title>
        <authorList>
            <person name="Sorokin D.Y."/>
            <person name="Merkel A.Y."/>
            <person name="Messina E."/>
            <person name="Yakimov M."/>
        </authorList>
    </citation>
    <scope>NUCLEOTIDE SEQUENCE [LARGE SCALE GENOMIC DNA]</scope>
    <source>
        <strain evidence="6 7">AB-CW1</strain>
    </source>
</reference>
<evidence type="ECO:0000256" key="3">
    <source>
        <dbReference type="ARBA" id="ARBA00023163"/>
    </source>
</evidence>
<dbReference type="PRINTS" id="PR00034">
    <property type="entry name" value="HTHCRP"/>
</dbReference>
<dbReference type="PROSITE" id="PS50042">
    <property type="entry name" value="CNMP_BINDING_3"/>
    <property type="match status" value="1"/>
</dbReference>
<organism evidence="6 7">
    <name type="scientific">Natronospira elongata</name>
    <dbReference type="NCBI Taxonomy" id="3110268"/>
    <lineage>
        <taxon>Bacteria</taxon>
        <taxon>Pseudomonadati</taxon>
        <taxon>Pseudomonadota</taxon>
        <taxon>Gammaproteobacteria</taxon>
        <taxon>Natronospirales</taxon>
        <taxon>Natronospiraceae</taxon>
        <taxon>Natronospira</taxon>
    </lineage>
</organism>
<feature type="domain" description="Cyclic nucleotide-binding" evidence="4">
    <location>
        <begin position="16"/>
        <end position="68"/>
    </location>
</feature>
<evidence type="ECO:0000259" key="5">
    <source>
        <dbReference type="PROSITE" id="PS51063"/>
    </source>
</evidence>
<dbReference type="SUPFAM" id="SSF46785">
    <property type="entry name" value="Winged helix' DNA-binding domain"/>
    <property type="match status" value="1"/>
</dbReference>
<dbReference type="Proteomes" id="UP001302316">
    <property type="component" value="Unassembled WGS sequence"/>
</dbReference>
<dbReference type="CDD" id="cd00092">
    <property type="entry name" value="HTH_CRP"/>
    <property type="match status" value="1"/>
</dbReference>
<dbReference type="InterPro" id="IPR050397">
    <property type="entry name" value="Env_Response_Regulators"/>
</dbReference>
<gene>
    <name evidence="6" type="ORF">VCB98_08895</name>
</gene>
<dbReference type="PROSITE" id="PS00042">
    <property type="entry name" value="HTH_CRP_1"/>
    <property type="match status" value="1"/>
</dbReference>
<dbReference type="Pfam" id="PF00027">
    <property type="entry name" value="cNMP_binding"/>
    <property type="match status" value="1"/>
</dbReference>
<dbReference type="InterPro" id="IPR000595">
    <property type="entry name" value="cNMP-bd_dom"/>
</dbReference>
<dbReference type="EMBL" id="JAYGII010000017">
    <property type="protein sequence ID" value="MEA5445934.1"/>
    <property type="molecule type" value="Genomic_DNA"/>
</dbReference>
<dbReference type="SUPFAM" id="SSF51206">
    <property type="entry name" value="cAMP-binding domain-like"/>
    <property type="match status" value="1"/>
</dbReference>
<dbReference type="RefSeq" id="WP_346051892.1">
    <property type="nucleotide sequence ID" value="NZ_JAYGII010000017.1"/>
</dbReference>
<evidence type="ECO:0000313" key="6">
    <source>
        <dbReference type="EMBL" id="MEA5445934.1"/>
    </source>
</evidence>
<proteinExistence type="predicted"/>
<dbReference type="InterPro" id="IPR036390">
    <property type="entry name" value="WH_DNA-bd_sf"/>
</dbReference>
<comment type="caution">
    <text evidence="6">The sequence shown here is derived from an EMBL/GenBank/DDBJ whole genome shotgun (WGS) entry which is preliminary data.</text>
</comment>
<dbReference type="InterPro" id="IPR012318">
    <property type="entry name" value="HTH_CRP"/>
</dbReference>
<protein>
    <submittedName>
        <fullName evidence="6">Helix-turn-helix domain-containing protein</fullName>
    </submittedName>
</protein>
<evidence type="ECO:0000256" key="2">
    <source>
        <dbReference type="ARBA" id="ARBA00023125"/>
    </source>
</evidence>
<keyword evidence="3" id="KW-0804">Transcription</keyword>
<dbReference type="GO" id="GO:0003700">
    <property type="term" value="F:DNA-binding transcription factor activity"/>
    <property type="evidence" value="ECO:0007669"/>
    <property type="project" value="InterPro"/>
</dbReference>
<evidence type="ECO:0000256" key="1">
    <source>
        <dbReference type="ARBA" id="ARBA00023015"/>
    </source>
</evidence>
<evidence type="ECO:0000313" key="7">
    <source>
        <dbReference type="Proteomes" id="UP001302316"/>
    </source>
</evidence>
<keyword evidence="2" id="KW-0238">DNA-binding</keyword>
<dbReference type="Gene3D" id="2.60.120.10">
    <property type="entry name" value="Jelly Rolls"/>
    <property type="match status" value="1"/>
</dbReference>
<keyword evidence="1" id="KW-0805">Transcription regulation</keyword>
<dbReference type="CDD" id="cd00038">
    <property type="entry name" value="CAP_ED"/>
    <property type="match status" value="1"/>
</dbReference>
<dbReference type="GO" id="GO:0005829">
    <property type="term" value="C:cytosol"/>
    <property type="evidence" value="ECO:0007669"/>
    <property type="project" value="TreeGrafter"/>
</dbReference>
<dbReference type="InterPro" id="IPR018335">
    <property type="entry name" value="Tscrpt_reg_HTH_Crp-type_CS"/>
</dbReference>
<dbReference type="AlphaFoldDB" id="A0AAP6MK77"/>
<sequence length="223" mass="25029">MGHRPDTPPRPASHGYNHILRRGEHLFRTGDQVDRVYRVVGGIFKSYFIHEDGDEQVIGFHLPGDLIGCDCLADELAAFSVVALDTSSVQRLSHHEGNGVPGLDQNQQKMMLSWMQEEILRLARLLHMERGGTDPRLARFLLDFSEAQRRRGFSAREFHLPMGRRDLARYIGLAPETVSRIFSRLRARGVLAVANNHVRILDHAALEQVARGHSDNSATPLAG</sequence>
<dbReference type="PANTHER" id="PTHR24567">
    <property type="entry name" value="CRP FAMILY TRANSCRIPTIONAL REGULATORY PROTEIN"/>
    <property type="match status" value="1"/>
</dbReference>
<dbReference type="SMART" id="SM00419">
    <property type="entry name" value="HTH_CRP"/>
    <property type="match status" value="1"/>
</dbReference>
<dbReference type="InterPro" id="IPR014710">
    <property type="entry name" value="RmlC-like_jellyroll"/>
</dbReference>
<dbReference type="InterPro" id="IPR018490">
    <property type="entry name" value="cNMP-bd_dom_sf"/>
</dbReference>
<dbReference type="GO" id="GO:0003677">
    <property type="term" value="F:DNA binding"/>
    <property type="evidence" value="ECO:0007669"/>
    <property type="project" value="UniProtKB-KW"/>
</dbReference>
<feature type="domain" description="HTH crp-type" evidence="5">
    <location>
        <begin position="131"/>
        <end position="204"/>
    </location>
</feature>
<dbReference type="PROSITE" id="PS51063">
    <property type="entry name" value="HTH_CRP_2"/>
    <property type="match status" value="1"/>
</dbReference>
<evidence type="ECO:0000259" key="4">
    <source>
        <dbReference type="PROSITE" id="PS50042"/>
    </source>
</evidence>
<accession>A0AAP6MK77</accession>
<dbReference type="FunFam" id="1.10.10.10:FF:000028">
    <property type="entry name" value="Fumarate/nitrate reduction transcriptional regulator Fnr"/>
    <property type="match status" value="1"/>
</dbReference>
<dbReference type="InterPro" id="IPR036388">
    <property type="entry name" value="WH-like_DNA-bd_sf"/>
</dbReference>
<dbReference type="SMART" id="SM00100">
    <property type="entry name" value="cNMP"/>
    <property type="match status" value="1"/>
</dbReference>
<keyword evidence="7" id="KW-1185">Reference proteome</keyword>
<dbReference type="PANTHER" id="PTHR24567:SF75">
    <property type="entry name" value="FUMARATE AND NITRATE REDUCTION REGULATORY PROTEIN"/>
    <property type="match status" value="1"/>
</dbReference>